<evidence type="ECO:0000256" key="1">
    <source>
        <dbReference type="SAM" id="MobiDB-lite"/>
    </source>
</evidence>
<gene>
    <name evidence="3" type="ORF">FRACA_2980002</name>
</gene>
<evidence type="ECO:0008006" key="5">
    <source>
        <dbReference type="Google" id="ProtNLM"/>
    </source>
</evidence>
<dbReference type="EMBL" id="FZMO01000221">
    <property type="protein sequence ID" value="SNQ48988.1"/>
    <property type="molecule type" value="Genomic_DNA"/>
</dbReference>
<organism evidence="3 4">
    <name type="scientific">Frankia canadensis</name>
    <dbReference type="NCBI Taxonomy" id="1836972"/>
    <lineage>
        <taxon>Bacteria</taxon>
        <taxon>Bacillati</taxon>
        <taxon>Actinomycetota</taxon>
        <taxon>Actinomycetes</taxon>
        <taxon>Frankiales</taxon>
        <taxon>Frankiaceae</taxon>
        <taxon>Frankia</taxon>
    </lineage>
</organism>
<evidence type="ECO:0000256" key="2">
    <source>
        <dbReference type="SAM" id="SignalP"/>
    </source>
</evidence>
<evidence type="ECO:0000313" key="4">
    <source>
        <dbReference type="Proteomes" id="UP000234331"/>
    </source>
</evidence>
<keyword evidence="2" id="KW-0732">Signal</keyword>
<evidence type="ECO:0000313" key="3">
    <source>
        <dbReference type="EMBL" id="SNQ48988.1"/>
    </source>
</evidence>
<reference evidence="3 4" key="1">
    <citation type="submission" date="2017-06" db="EMBL/GenBank/DDBJ databases">
        <authorList>
            <person name="Kim H.J."/>
            <person name="Triplett B.A."/>
        </authorList>
    </citation>
    <scope>NUCLEOTIDE SEQUENCE [LARGE SCALE GENOMIC DNA]</scope>
    <source>
        <strain evidence="3">FRACA_ARgP5</strain>
    </source>
</reference>
<keyword evidence="4" id="KW-1185">Reference proteome</keyword>
<dbReference type="AlphaFoldDB" id="A0A2I2KTJ0"/>
<proteinExistence type="predicted"/>
<feature type="chain" id="PRO_5039377786" description="Secreted protein" evidence="2">
    <location>
        <begin position="17"/>
        <end position="75"/>
    </location>
</feature>
<protein>
    <recommendedName>
        <fullName evidence="5">Secreted protein</fullName>
    </recommendedName>
</protein>
<feature type="signal peptide" evidence="2">
    <location>
        <begin position="1"/>
        <end position="16"/>
    </location>
</feature>
<name>A0A2I2KTJ0_9ACTN</name>
<sequence length="75" mass="7967">MRIVSFLCLLGWTPFAAMPGCAVRGWGSRRRGQASAAGDSPRAVPAVRGRTGNIRRTDPGDEWLDVGQGTAPTAR</sequence>
<feature type="region of interest" description="Disordered" evidence="1">
    <location>
        <begin position="51"/>
        <end position="75"/>
    </location>
</feature>
<accession>A0A2I2KTJ0</accession>
<dbReference type="Proteomes" id="UP000234331">
    <property type="component" value="Unassembled WGS sequence"/>
</dbReference>